<sequence>MNQLNYRWYRCLAPLAAFIATVAFTSSAFAHAMPQKEVPAPTTTVAAPQQVSITFDDPLEPAFSTLTLTNAKGQRVTKNKSQVAADNHKLMTLVLPALSPGRYTAHWAAVALDGHRTHGEYSFRVK</sequence>
<dbReference type="GO" id="GO:0006825">
    <property type="term" value="P:copper ion transport"/>
    <property type="evidence" value="ECO:0007669"/>
    <property type="project" value="InterPro"/>
</dbReference>
<evidence type="ECO:0000313" key="8">
    <source>
        <dbReference type="Proteomes" id="UP000036700"/>
    </source>
</evidence>
<dbReference type="KEGG" id="ptx:ABW99_13350"/>
<dbReference type="Gene3D" id="2.60.40.1220">
    <property type="match status" value="1"/>
</dbReference>
<dbReference type="STRING" id="445709.ABW99_13350"/>
<dbReference type="PATRIC" id="fig|445709.3.peg.2829"/>
<reference evidence="8" key="1">
    <citation type="submission" date="2015-06" db="EMBL/GenBank/DDBJ databases">
        <authorList>
            <person name="Lim Y.L."/>
            <person name="Ee R."/>
            <person name="Yong D."/>
            <person name="How K.Y."/>
            <person name="Yin W.F."/>
            <person name="Chan K.G."/>
        </authorList>
    </citation>
    <scope>NUCLEOTIDE SEQUENCE [LARGE SCALE GENOMIC DNA]</scope>
    <source>
        <strain evidence="8">DSM 25325</strain>
    </source>
</reference>
<keyword evidence="2" id="KW-0479">Metal-binding</keyword>
<dbReference type="GO" id="GO:0005507">
    <property type="term" value="F:copper ion binding"/>
    <property type="evidence" value="ECO:0007669"/>
    <property type="project" value="InterPro"/>
</dbReference>
<dbReference type="GO" id="GO:0046688">
    <property type="term" value="P:response to copper ion"/>
    <property type="evidence" value="ECO:0007669"/>
    <property type="project" value="InterPro"/>
</dbReference>
<evidence type="ECO:0000256" key="2">
    <source>
        <dbReference type="ARBA" id="ARBA00022723"/>
    </source>
</evidence>
<evidence type="ECO:0000256" key="5">
    <source>
        <dbReference type="SAM" id="SignalP"/>
    </source>
</evidence>
<dbReference type="Proteomes" id="UP000036700">
    <property type="component" value="Chromosome"/>
</dbReference>
<feature type="chain" id="PRO_5002553572" evidence="5">
    <location>
        <begin position="33"/>
        <end position="126"/>
    </location>
</feature>
<evidence type="ECO:0000256" key="3">
    <source>
        <dbReference type="ARBA" id="ARBA00022729"/>
    </source>
</evidence>
<dbReference type="GO" id="GO:0030313">
    <property type="term" value="C:cell envelope"/>
    <property type="evidence" value="ECO:0007669"/>
    <property type="project" value="UniProtKB-SubCell"/>
</dbReference>
<accession>A0A0G3EWE1</accession>
<keyword evidence="3 5" id="KW-0732">Signal</keyword>
<evidence type="ECO:0000256" key="4">
    <source>
        <dbReference type="ARBA" id="ARBA00023008"/>
    </source>
</evidence>
<evidence type="ECO:0000313" key="7">
    <source>
        <dbReference type="EMBL" id="AKJ69046.1"/>
    </source>
</evidence>
<dbReference type="RefSeq" id="WP_047214943.1">
    <property type="nucleotide sequence ID" value="NZ_CP011568.3"/>
</dbReference>
<keyword evidence="4" id="KW-0186">Copper</keyword>
<name>A0A0G3EWE1_9BURK</name>
<evidence type="ECO:0000259" key="6">
    <source>
        <dbReference type="Pfam" id="PF04234"/>
    </source>
</evidence>
<evidence type="ECO:0000256" key="1">
    <source>
        <dbReference type="ARBA" id="ARBA00004196"/>
    </source>
</evidence>
<proteinExistence type="predicted"/>
<dbReference type="PANTHER" id="PTHR34820">
    <property type="entry name" value="INNER MEMBRANE PROTEIN YEBZ"/>
    <property type="match status" value="1"/>
</dbReference>
<keyword evidence="8" id="KW-1185">Reference proteome</keyword>
<feature type="signal peptide" evidence="5">
    <location>
        <begin position="1"/>
        <end position="32"/>
    </location>
</feature>
<dbReference type="EMBL" id="CP011568">
    <property type="protein sequence ID" value="AKJ69046.1"/>
    <property type="molecule type" value="Genomic_DNA"/>
</dbReference>
<dbReference type="SUPFAM" id="SSF81296">
    <property type="entry name" value="E set domains"/>
    <property type="match status" value="1"/>
</dbReference>
<dbReference type="Pfam" id="PF04234">
    <property type="entry name" value="CopC"/>
    <property type="match status" value="1"/>
</dbReference>
<dbReference type="InterPro" id="IPR007348">
    <property type="entry name" value="CopC_dom"/>
</dbReference>
<dbReference type="PANTHER" id="PTHR34820:SF4">
    <property type="entry name" value="INNER MEMBRANE PROTEIN YEBZ"/>
    <property type="match status" value="1"/>
</dbReference>
<organism evidence="7 8">
    <name type="scientific">Pandoraea thiooxydans</name>
    <dbReference type="NCBI Taxonomy" id="445709"/>
    <lineage>
        <taxon>Bacteria</taxon>
        <taxon>Pseudomonadati</taxon>
        <taxon>Pseudomonadota</taxon>
        <taxon>Betaproteobacteria</taxon>
        <taxon>Burkholderiales</taxon>
        <taxon>Burkholderiaceae</taxon>
        <taxon>Pandoraea</taxon>
    </lineage>
</organism>
<dbReference type="InterPro" id="IPR014755">
    <property type="entry name" value="Cu-Rt/internalin_Ig-like"/>
</dbReference>
<dbReference type="GO" id="GO:0005886">
    <property type="term" value="C:plasma membrane"/>
    <property type="evidence" value="ECO:0007669"/>
    <property type="project" value="TreeGrafter"/>
</dbReference>
<dbReference type="OrthoDB" id="9796814at2"/>
<dbReference type="InterPro" id="IPR032694">
    <property type="entry name" value="CopC/D"/>
</dbReference>
<dbReference type="AlphaFoldDB" id="A0A0G3EWE1"/>
<comment type="subcellular location">
    <subcellularLocation>
        <location evidence="1">Cell envelope</location>
    </subcellularLocation>
</comment>
<protein>
    <submittedName>
        <fullName evidence="7">Copper resistance protein</fullName>
    </submittedName>
</protein>
<feature type="domain" description="CopC" evidence="6">
    <location>
        <begin position="31"/>
        <end position="125"/>
    </location>
</feature>
<dbReference type="GO" id="GO:0042597">
    <property type="term" value="C:periplasmic space"/>
    <property type="evidence" value="ECO:0007669"/>
    <property type="project" value="InterPro"/>
</dbReference>
<dbReference type="InterPro" id="IPR014756">
    <property type="entry name" value="Ig_E-set"/>
</dbReference>
<gene>
    <name evidence="7" type="ORF">ABW99_13350</name>
</gene>